<proteinExistence type="predicted"/>
<dbReference type="RefSeq" id="WP_056569490.1">
    <property type="nucleotide sequence ID" value="NZ_CP033334.1"/>
</dbReference>
<dbReference type="EMBL" id="LYTK01000012">
    <property type="protein sequence ID" value="OBQ64776.1"/>
    <property type="molecule type" value="Genomic_DNA"/>
</dbReference>
<name>A0AA91J1N9_RHILI</name>
<feature type="chain" id="PRO_5041671369" description="DUF2259 domain-containing protein" evidence="1">
    <location>
        <begin position="31"/>
        <end position="288"/>
    </location>
</feature>
<protein>
    <recommendedName>
        <fullName evidence="4">DUF2259 domain-containing protein</fullName>
    </recommendedName>
</protein>
<comment type="caution">
    <text evidence="2">The sequence shown here is derived from an EMBL/GenBank/DDBJ whole genome shotgun (WGS) entry which is preliminary data.</text>
</comment>
<dbReference type="Proteomes" id="UP000093737">
    <property type="component" value="Unassembled WGS sequence"/>
</dbReference>
<organism evidence="2 3">
    <name type="scientific">Rhizobium loti</name>
    <name type="common">Mesorhizobium loti</name>
    <dbReference type="NCBI Taxonomy" id="381"/>
    <lineage>
        <taxon>Bacteria</taxon>
        <taxon>Pseudomonadati</taxon>
        <taxon>Pseudomonadota</taxon>
        <taxon>Alphaproteobacteria</taxon>
        <taxon>Hyphomicrobiales</taxon>
        <taxon>Phyllobacteriaceae</taxon>
        <taxon>Mesorhizobium</taxon>
    </lineage>
</organism>
<dbReference type="InterPro" id="IPR018725">
    <property type="entry name" value="DUF2259_secreted"/>
</dbReference>
<evidence type="ECO:0008006" key="4">
    <source>
        <dbReference type="Google" id="ProtNLM"/>
    </source>
</evidence>
<evidence type="ECO:0000313" key="3">
    <source>
        <dbReference type="Proteomes" id="UP000093737"/>
    </source>
</evidence>
<gene>
    <name evidence="2" type="ORF">A8145_10930</name>
</gene>
<dbReference type="Pfam" id="PF10016">
    <property type="entry name" value="DUF2259"/>
    <property type="match status" value="1"/>
</dbReference>
<feature type="signal peptide" evidence="1">
    <location>
        <begin position="1"/>
        <end position="30"/>
    </location>
</feature>
<evidence type="ECO:0000313" key="2">
    <source>
        <dbReference type="EMBL" id="OBQ64776.1"/>
    </source>
</evidence>
<reference evidence="2 3" key="1">
    <citation type="submission" date="2016-05" db="EMBL/GenBank/DDBJ databases">
        <authorList>
            <person name="Ramsay J.P."/>
        </authorList>
    </citation>
    <scope>NUCLEOTIDE SEQUENCE [LARGE SCALE GENOMIC DNA]</scope>
    <source>
        <strain evidence="2 3">NZP2042</strain>
    </source>
</reference>
<evidence type="ECO:0000256" key="1">
    <source>
        <dbReference type="SAM" id="SignalP"/>
    </source>
</evidence>
<sequence length="288" mass="30801">MRHPLPIMAKPAFALTVGAMLAISTATALAGDAAARRVIGFSPDGGYFAFEQYGELDAGASASGYSQIDIIDTRTDEFVGGKPILVVDESEESTLTLEQARAQAAARANPILARYAIASRGKQTASDKFTFPSEMVAYADISRLEQVSRKWLSPLYGETGISTIQLDQILAASTADCSANFDEAQSGDQALQGDKALQGDETPQGDKTGKALGFRLSLRGQDGKPFKTLHEDKAVPGSRNCPTSYSLSESYEYTPSGKPAVIVVLVQRFSQGFEGRDRRFIAVTGQAR</sequence>
<dbReference type="AlphaFoldDB" id="A0AA91J1N9"/>
<keyword evidence="1" id="KW-0732">Signal</keyword>
<accession>A0AA91J1N9</accession>